<keyword evidence="1" id="KW-1133">Transmembrane helix</keyword>
<keyword evidence="1" id="KW-0472">Membrane</keyword>
<organism evidence="2 3">
    <name type="scientific">Halopenitus malekzadehii</name>
    <dbReference type="NCBI Taxonomy" id="1267564"/>
    <lineage>
        <taxon>Archaea</taxon>
        <taxon>Methanobacteriati</taxon>
        <taxon>Methanobacteriota</taxon>
        <taxon>Stenosarchaea group</taxon>
        <taxon>Halobacteria</taxon>
        <taxon>Halobacteriales</taxon>
        <taxon>Haloferacaceae</taxon>
        <taxon>Halopenitus</taxon>
    </lineage>
</organism>
<reference evidence="2 3" key="1">
    <citation type="submission" date="2016-10" db="EMBL/GenBank/DDBJ databases">
        <authorList>
            <person name="de Groot N.N."/>
        </authorList>
    </citation>
    <scope>NUCLEOTIDE SEQUENCE [LARGE SCALE GENOMIC DNA]</scope>
    <source>
        <strain evidence="2 3">IBRC-M10418</strain>
    </source>
</reference>
<evidence type="ECO:0000313" key="2">
    <source>
        <dbReference type="EMBL" id="SEH41689.1"/>
    </source>
</evidence>
<dbReference type="EMBL" id="FNWU01000001">
    <property type="protein sequence ID" value="SEH41689.1"/>
    <property type="molecule type" value="Genomic_DNA"/>
</dbReference>
<feature type="transmembrane region" description="Helical" evidence="1">
    <location>
        <begin position="414"/>
        <end position="436"/>
    </location>
</feature>
<keyword evidence="1" id="KW-0812">Transmembrane</keyword>
<feature type="transmembrane region" description="Helical" evidence="1">
    <location>
        <begin position="442"/>
        <end position="462"/>
    </location>
</feature>
<feature type="transmembrane region" description="Helical" evidence="1">
    <location>
        <begin position="305"/>
        <end position="325"/>
    </location>
</feature>
<name>A0A1H6I072_9EURY</name>
<evidence type="ECO:0008006" key="4">
    <source>
        <dbReference type="Google" id="ProtNLM"/>
    </source>
</evidence>
<feature type="transmembrane region" description="Helical" evidence="1">
    <location>
        <begin position="275"/>
        <end position="293"/>
    </location>
</feature>
<gene>
    <name evidence="2" type="ORF">SAMN05192561_101814</name>
</gene>
<proteinExistence type="predicted"/>
<feature type="transmembrane region" description="Helical" evidence="1">
    <location>
        <begin position="179"/>
        <end position="200"/>
    </location>
</feature>
<feature type="transmembrane region" description="Helical" evidence="1">
    <location>
        <begin position="378"/>
        <end position="402"/>
    </location>
</feature>
<keyword evidence="3" id="KW-1185">Reference proteome</keyword>
<dbReference type="STRING" id="1267564.SAMN05192561_101814"/>
<feature type="transmembrane region" description="Helical" evidence="1">
    <location>
        <begin position="350"/>
        <end position="372"/>
    </location>
</feature>
<dbReference type="RefSeq" id="WP_092814590.1">
    <property type="nucleotide sequence ID" value="NZ_FNWU01000001.1"/>
</dbReference>
<accession>A0A1H6I072</accession>
<feature type="transmembrane region" description="Helical" evidence="1">
    <location>
        <begin position="56"/>
        <end position="78"/>
    </location>
</feature>
<protein>
    <recommendedName>
        <fullName evidence="4">ABC-2 type transport system permease protein</fullName>
    </recommendedName>
</protein>
<dbReference type="OrthoDB" id="107643at2157"/>
<sequence length="477" mass="50301">MTRATRTVFRELLRQEWRLHARLFGGTRFAPFPLLVAVLSAGGIAGAYYGRTDVSTLYTAVHVLVFGFGLYTGTAVLVGAEMVERVLGDVTLLSSVFRTLPVSRRTLIGLFVLSDVCYYLVLFVLPIALGFSPLVAISVIPLTAVPWVWVSLSLVFAAGLTLSVAAIAARTRGAPRWAVAGLLGASIVGLASLGSLTPAWDALVVVDDGPLAAISVAATVLVGGAAAFRVYDPAMRRPARTRSNRFRALERRLPAETAGLLTKTLLDLGRSTGGFAKPFVSVGLLFALVAALVDLVESIVGLRPATGVFFGAVLALSAFTTYNWLTQFDGVDEYLLLPISVADVFRAKRLAFLLIGVPAAGVTYLAALVVFPTTPVDALLGAAVLAGCALYFYGLTVSIAGFSPNEFLFDTARFLAFFLGVALPLIPLLLVGFVVAPRTLSAPVIGGTLFAAVGLGGLGLWLSDRAADRWAETYRAG</sequence>
<dbReference type="AlphaFoldDB" id="A0A1H6I072"/>
<dbReference type="Proteomes" id="UP000199215">
    <property type="component" value="Unassembled WGS sequence"/>
</dbReference>
<feature type="transmembrane region" description="Helical" evidence="1">
    <location>
        <begin position="29"/>
        <end position="50"/>
    </location>
</feature>
<feature type="transmembrane region" description="Helical" evidence="1">
    <location>
        <begin position="107"/>
        <end position="140"/>
    </location>
</feature>
<feature type="transmembrane region" description="Helical" evidence="1">
    <location>
        <begin position="212"/>
        <end position="231"/>
    </location>
</feature>
<evidence type="ECO:0000256" key="1">
    <source>
        <dbReference type="SAM" id="Phobius"/>
    </source>
</evidence>
<evidence type="ECO:0000313" key="3">
    <source>
        <dbReference type="Proteomes" id="UP000199215"/>
    </source>
</evidence>